<protein>
    <recommendedName>
        <fullName evidence="3">AMP-dependent synthetase/ligase domain-containing protein</fullName>
    </recommendedName>
</protein>
<keyword evidence="2" id="KW-0436">Ligase</keyword>
<name>A0A2S7TBA4_9FLAO</name>
<dbReference type="SUPFAM" id="SSF56801">
    <property type="entry name" value="Acetyl-CoA synthetase-like"/>
    <property type="match status" value="1"/>
</dbReference>
<dbReference type="GO" id="GO:0031956">
    <property type="term" value="F:medium-chain fatty acid-CoA ligase activity"/>
    <property type="evidence" value="ECO:0007669"/>
    <property type="project" value="TreeGrafter"/>
</dbReference>
<accession>A0A2S7TBA4</accession>
<evidence type="ECO:0000256" key="2">
    <source>
        <dbReference type="ARBA" id="ARBA00022598"/>
    </source>
</evidence>
<proteinExistence type="inferred from homology"/>
<organism evidence="4 5">
    <name type="scientific">Aureicoccus marinus</name>
    <dbReference type="NCBI Taxonomy" id="754435"/>
    <lineage>
        <taxon>Bacteria</taxon>
        <taxon>Pseudomonadati</taxon>
        <taxon>Bacteroidota</taxon>
        <taxon>Flavobacteriia</taxon>
        <taxon>Flavobacteriales</taxon>
        <taxon>Flavobacteriaceae</taxon>
        <taxon>Aureicoccus</taxon>
    </lineage>
</organism>
<evidence type="ECO:0000313" key="4">
    <source>
        <dbReference type="EMBL" id="PQJ16787.1"/>
    </source>
</evidence>
<dbReference type="Proteomes" id="UP000239366">
    <property type="component" value="Unassembled WGS sequence"/>
</dbReference>
<evidence type="ECO:0000259" key="3">
    <source>
        <dbReference type="Pfam" id="PF00501"/>
    </source>
</evidence>
<dbReference type="InterPro" id="IPR000873">
    <property type="entry name" value="AMP-dep_synth/lig_dom"/>
</dbReference>
<dbReference type="PANTHER" id="PTHR43201">
    <property type="entry name" value="ACYL-COA SYNTHETASE"/>
    <property type="match status" value="1"/>
</dbReference>
<dbReference type="Gene3D" id="3.30.300.30">
    <property type="match status" value="1"/>
</dbReference>
<comment type="similarity">
    <text evidence="1">Belongs to the ATP-dependent AMP-binding enzyme family.</text>
</comment>
<dbReference type="EMBL" id="MQVX01000001">
    <property type="protein sequence ID" value="PQJ16787.1"/>
    <property type="molecule type" value="Genomic_DNA"/>
</dbReference>
<gene>
    <name evidence="4" type="ORF">BST99_04640</name>
</gene>
<dbReference type="InterPro" id="IPR045851">
    <property type="entry name" value="AMP-bd_C_sf"/>
</dbReference>
<reference evidence="5" key="1">
    <citation type="submission" date="2016-11" db="EMBL/GenBank/DDBJ databases">
        <title>Trade-off between light-utilization and light-protection in marine flavobacteria.</title>
        <authorList>
            <person name="Kumagai Y."/>
            <person name="Yoshizawa S."/>
            <person name="Kogure K."/>
        </authorList>
    </citation>
    <scope>NUCLEOTIDE SEQUENCE [LARGE SCALE GENOMIC DNA]</scope>
    <source>
        <strain evidence="5">SG-18</strain>
    </source>
</reference>
<evidence type="ECO:0000313" key="5">
    <source>
        <dbReference type="Proteomes" id="UP000239366"/>
    </source>
</evidence>
<dbReference type="Pfam" id="PF00501">
    <property type="entry name" value="AMP-binding"/>
    <property type="match status" value="1"/>
</dbReference>
<feature type="domain" description="AMP-dependent synthetase/ligase" evidence="3">
    <location>
        <begin position="64"/>
        <end position="204"/>
    </location>
</feature>
<dbReference type="Gene3D" id="3.40.50.12780">
    <property type="entry name" value="N-terminal domain of ligase-like"/>
    <property type="match status" value="1"/>
</dbReference>
<keyword evidence="5" id="KW-1185">Reference proteome</keyword>
<sequence length="368" mass="41816">MTDKPIQPWQRLHPEFKLNGLPIALEALEDVAYSLTKEGEAFEREYGEFLLDWLDQSEDIWVKTSGSTGAPKNWKVKKEHFLASARLTGEVFELFPGRRTLLGIPGSFIAGKMMFVRALVLGLDLLVVRPSKNPLKKTGGRFSFVAMTPYQLSHSLEDISRVETILVGGAPIAKSQVQQLDGHRGRVVASYGMTETLTHVALREVHPKFEPSFQALPGVHFTTDDRDCLCIQADYLGLESLQTEDLVELIDSEHFIWKGRLDRVINSGGIKLFPEQIEDKLDALIPYRYFIGSIEHNHLGRQVVLFIESEEVPVNLLEEIQNLADFEKAEKPKRIHWFSQFEELHSGKVDRLKTQNKTPDQVSELQIQ</sequence>
<comment type="caution">
    <text evidence="4">The sequence shown here is derived from an EMBL/GenBank/DDBJ whole genome shotgun (WGS) entry which is preliminary data.</text>
</comment>
<dbReference type="AlphaFoldDB" id="A0A2S7TBA4"/>
<dbReference type="PANTHER" id="PTHR43201:SF5">
    <property type="entry name" value="MEDIUM-CHAIN ACYL-COA LIGASE ACSF2, MITOCHONDRIAL"/>
    <property type="match status" value="1"/>
</dbReference>
<evidence type="ECO:0000256" key="1">
    <source>
        <dbReference type="ARBA" id="ARBA00006432"/>
    </source>
</evidence>
<dbReference type="InterPro" id="IPR042099">
    <property type="entry name" value="ANL_N_sf"/>
</dbReference>
<dbReference type="GO" id="GO:0006631">
    <property type="term" value="P:fatty acid metabolic process"/>
    <property type="evidence" value="ECO:0007669"/>
    <property type="project" value="TreeGrafter"/>
</dbReference>